<dbReference type="VEuPathDB" id="FungiDB:PYU1_G007546"/>
<name>K3WRG8_GLOUD</name>
<reference evidence="2" key="2">
    <citation type="submission" date="2010-04" db="EMBL/GenBank/DDBJ databases">
        <authorList>
            <person name="Buell R."/>
            <person name="Hamilton J."/>
            <person name="Hostetler J."/>
        </authorList>
    </citation>
    <scope>NUCLEOTIDE SEQUENCE [LARGE SCALE GENOMIC DNA]</scope>
    <source>
        <strain evidence="2">DAOM:BR144</strain>
    </source>
</reference>
<organism evidence="1 2">
    <name type="scientific">Globisporangium ultimum (strain ATCC 200006 / CBS 805.95 / DAOM BR144)</name>
    <name type="common">Pythium ultimum</name>
    <dbReference type="NCBI Taxonomy" id="431595"/>
    <lineage>
        <taxon>Eukaryota</taxon>
        <taxon>Sar</taxon>
        <taxon>Stramenopiles</taxon>
        <taxon>Oomycota</taxon>
        <taxon>Peronosporomycetes</taxon>
        <taxon>Pythiales</taxon>
        <taxon>Pythiaceae</taxon>
        <taxon>Globisporangium</taxon>
    </lineage>
</organism>
<protein>
    <submittedName>
        <fullName evidence="1">Uncharacterized protein</fullName>
    </submittedName>
</protein>
<dbReference type="HOGENOM" id="CLU_1762482_0_0_1"/>
<dbReference type="AlphaFoldDB" id="K3WRG8"/>
<keyword evidence="2" id="KW-1185">Reference proteome</keyword>
<dbReference type="InParanoid" id="K3WRG8"/>
<evidence type="ECO:0000313" key="2">
    <source>
        <dbReference type="Proteomes" id="UP000019132"/>
    </source>
</evidence>
<evidence type="ECO:0000313" key="1">
    <source>
        <dbReference type="EnsemblProtists" id="PYU1_T007562"/>
    </source>
</evidence>
<accession>K3WRG8</accession>
<dbReference type="EnsemblProtists" id="PYU1_T007562">
    <property type="protein sequence ID" value="PYU1_T007562"/>
    <property type="gene ID" value="PYU1_G007546"/>
</dbReference>
<reference evidence="2" key="1">
    <citation type="journal article" date="2010" name="Genome Biol.">
        <title>Genome sequence of the necrotrophic plant pathogen Pythium ultimum reveals original pathogenicity mechanisms and effector repertoire.</title>
        <authorList>
            <person name="Levesque C.A."/>
            <person name="Brouwer H."/>
            <person name="Cano L."/>
            <person name="Hamilton J.P."/>
            <person name="Holt C."/>
            <person name="Huitema E."/>
            <person name="Raffaele S."/>
            <person name="Robideau G.P."/>
            <person name="Thines M."/>
            <person name="Win J."/>
            <person name="Zerillo M.M."/>
            <person name="Beakes G.W."/>
            <person name="Boore J.L."/>
            <person name="Busam D."/>
            <person name="Dumas B."/>
            <person name="Ferriera S."/>
            <person name="Fuerstenberg S.I."/>
            <person name="Gachon C.M."/>
            <person name="Gaulin E."/>
            <person name="Govers F."/>
            <person name="Grenville-Briggs L."/>
            <person name="Horner N."/>
            <person name="Hostetler J."/>
            <person name="Jiang R.H."/>
            <person name="Johnson J."/>
            <person name="Krajaejun T."/>
            <person name="Lin H."/>
            <person name="Meijer H.J."/>
            <person name="Moore B."/>
            <person name="Morris P."/>
            <person name="Phuntmart V."/>
            <person name="Puiu D."/>
            <person name="Shetty J."/>
            <person name="Stajich J.E."/>
            <person name="Tripathy S."/>
            <person name="Wawra S."/>
            <person name="van West P."/>
            <person name="Whitty B.R."/>
            <person name="Coutinho P.M."/>
            <person name="Henrissat B."/>
            <person name="Martin F."/>
            <person name="Thomas P.D."/>
            <person name="Tyler B.M."/>
            <person name="De Vries R.P."/>
            <person name="Kamoun S."/>
            <person name="Yandell M."/>
            <person name="Tisserat N."/>
            <person name="Buell C.R."/>
        </authorList>
    </citation>
    <scope>NUCLEOTIDE SEQUENCE</scope>
    <source>
        <strain evidence="2">DAOM:BR144</strain>
    </source>
</reference>
<dbReference type="Proteomes" id="UP000019132">
    <property type="component" value="Unassembled WGS sequence"/>
</dbReference>
<proteinExistence type="predicted"/>
<reference evidence="1" key="3">
    <citation type="submission" date="2015-02" db="UniProtKB">
        <authorList>
            <consortium name="EnsemblProtists"/>
        </authorList>
    </citation>
    <scope>IDENTIFICATION</scope>
    <source>
        <strain evidence="1">DAOM BR144</strain>
    </source>
</reference>
<dbReference type="eggNOG" id="ENOG502SYWA">
    <property type="taxonomic scope" value="Eukaryota"/>
</dbReference>
<sequence length="148" mass="17203">MDMAPRNTDNNAPQWAVDHEEFIMTIEDFEQALQQSSRTRLSNQQATTNNFHGANLDPPDAPLCRFRKVNRDIGCALPGAPNKHRPTPVLNVGDLVPHEFFPASFRDLLRWRHRQINELSMLLNDDFEVQARDSLRTRRNRVRHYLSS</sequence>
<dbReference type="EMBL" id="GL376585">
    <property type="status" value="NOT_ANNOTATED_CDS"/>
    <property type="molecule type" value="Genomic_DNA"/>
</dbReference>